<comment type="caution">
    <text evidence="2">The sequence shown here is derived from an EMBL/GenBank/DDBJ whole genome shotgun (WGS) entry which is preliminary data.</text>
</comment>
<dbReference type="Proteomes" id="UP000221165">
    <property type="component" value="Unassembled WGS sequence"/>
</dbReference>
<feature type="region of interest" description="Disordered" evidence="1">
    <location>
        <begin position="324"/>
        <end position="377"/>
    </location>
</feature>
<dbReference type="Gene3D" id="3.40.50.1240">
    <property type="entry name" value="Phosphoglycerate mutase-like"/>
    <property type="match status" value="1"/>
</dbReference>
<dbReference type="OrthoDB" id="333185at2759"/>
<dbReference type="EMBL" id="MIGC01011786">
    <property type="protein sequence ID" value="PHJ14751.1"/>
    <property type="molecule type" value="Genomic_DNA"/>
</dbReference>
<gene>
    <name evidence="2" type="ORF">CSUI_011439</name>
</gene>
<evidence type="ECO:0000256" key="1">
    <source>
        <dbReference type="SAM" id="MobiDB-lite"/>
    </source>
</evidence>
<feature type="compositionally biased region" description="Polar residues" evidence="1">
    <location>
        <begin position="353"/>
        <end position="366"/>
    </location>
</feature>
<organism evidence="2 3">
    <name type="scientific">Cystoisospora suis</name>
    <dbReference type="NCBI Taxonomy" id="483139"/>
    <lineage>
        <taxon>Eukaryota</taxon>
        <taxon>Sar</taxon>
        <taxon>Alveolata</taxon>
        <taxon>Apicomplexa</taxon>
        <taxon>Conoidasida</taxon>
        <taxon>Coccidia</taxon>
        <taxon>Eucoccidiorida</taxon>
        <taxon>Eimeriorina</taxon>
        <taxon>Sarcocystidae</taxon>
        <taxon>Cystoisospora</taxon>
    </lineage>
</organism>
<feature type="compositionally biased region" description="Basic and acidic residues" evidence="1">
    <location>
        <begin position="333"/>
        <end position="346"/>
    </location>
</feature>
<reference evidence="2 3" key="1">
    <citation type="journal article" date="2017" name="Int. J. Parasitol.">
        <title>The genome of the protozoan parasite Cystoisospora suis and a reverse vaccinology approach to identify vaccine candidates.</title>
        <authorList>
            <person name="Palmieri N."/>
            <person name="Shrestha A."/>
            <person name="Ruttkowski B."/>
            <person name="Beck T."/>
            <person name="Vogl C."/>
            <person name="Tomley F."/>
            <person name="Blake D.P."/>
            <person name="Joachim A."/>
        </authorList>
    </citation>
    <scope>NUCLEOTIDE SEQUENCE [LARGE SCALE GENOMIC DNA]</scope>
    <source>
        <strain evidence="2 3">Wien I</strain>
    </source>
</reference>
<dbReference type="InterPro" id="IPR029033">
    <property type="entry name" value="His_PPase_superfam"/>
</dbReference>
<dbReference type="RefSeq" id="XP_067916487.1">
    <property type="nucleotide sequence ID" value="XM_068071537.1"/>
</dbReference>
<dbReference type="SUPFAM" id="SSF53254">
    <property type="entry name" value="Phosphoglycerate mutase-like"/>
    <property type="match status" value="1"/>
</dbReference>
<keyword evidence="3" id="KW-1185">Reference proteome</keyword>
<evidence type="ECO:0000313" key="2">
    <source>
        <dbReference type="EMBL" id="PHJ14751.1"/>
    </source>
</evidence>
<evidence type="ECO:0000313" key="3">
    <source>
        <dbReference type="Proteomes" id="UP000221165"/>
    </source>
</evidence>
<sequence>MTLVGQPPGSRIEKDPTPRKACIRVRLPCITVAPASADGLLKGVAAAEAPPAVWGMYSDVKKKPLWQAKEAEARESFRMASEVFGENSIGDMGWRIGEMLVLEEEAGERCPLSKLYERLTGEQHCSAMLTQDNGFYVKMQRELRNDPGNTHVADPTARQSRHPPVRVGCTANTDDANDKRALYLKTLDCIREAYRAGFDMLYGDEALKRYIAEGCLRLLNALLRCKVYGRREDRQDLQAVAAAVGGLHGLEYHEDSAGRVDQTTTAGDISVGDATDIQLENVSVALLSLHDHSIIGFLSTLGVYDHKRVPAAAKVYVELLRKETVSEEGGGEATDRKESDRTDASRIDLLGQRSASDLGTSGSSRGPSAAELVSHEGQSGYQPMRQLGVHRSLAPGSENSNAHTPWPESSTYVRVSYGSSGQPLAVLRLPFCAQHCEAGCSSEVTACPLAVWLHHTYAALDR</sequence>
<proteinExistence type="predicted"/>
<dbReference type="VEuPathDB" id="ToxoDB:CSUI_011439"/>
<name>A0A2C6J533_9APIC</name>
<protein>
    <submittedName>
        <fullName evidence="2">Histidine acid phosphatase superfamily protein</fullName>
    </submittedName>
</protein>
<dbReference type="AlphaFoldDB" id="A0A2C6J533"/>
<accession>A0A2C6J533</accession>
<dbReference type="GeneID" id="94434748"/>